<proteinExistence type="predicted"/>
<sequence length="85" mass="9830">MFANLVNRAPRGRAARRYAEIASSSRQQKRSKLLSRARNWQKIVEIQVKKIPAAERVFLIRTRYRSGFRVGNEDWEGGRGEEGVV</sequence>
<organism evidence="2 3">
    <name type="scientific">Eumeta variegata</name>
    <name type="common">Bagworm moth</name>
    <name type="synonym">Eumeta japonica</name>
    <dbReference type="NCBI Taxonomy" id="151549"/>
    <lineage>
        <taxon>Eukaryota</taxon>
        <taxon>Metazoa</taxon>
        <taxon>Ecdysozoa</taxon>
        <taxon>Arthropoda</taxon>
        <taxon>Hexapoda</taxon>
        <taxon>Insecta</taxon>
        <taxon>Pterygota</taxon>
        <taxon>Neoptera</taxon>
        <taxon>Endopterygota</taxon>
        <taxon>Lepidoptera</taxon>
        <taxon>Glossata</taxon>
        <taxon>Ditrysia</taxon>
        <taxon>Tineoidea</taxon>
        <taxon>Psychidae</taxon>
        <taxon>Oiketicinae</taxon>
        <taxon>Eumeta</taxon>
    </lineage>
</organism>
<accession>A0A4C1Z5A9</accession>
<protein>
    <submittedName>
        <fullName evidence="2">Uncharacterized protein</fullName>
    </submittedName>
</protein>
<evidence type="ECO:0000313" key="3">
    <source>
        <dbReference type="Proteomes" id="UP000299102"/>
    </source>
</evidence>
<dbReference type="Proteomes" id="UP000299102">
    <property type="component" value="Unassembled WGS sequence"/>
</dbReference>
<evidence type="ECO:0000313" key="2">
    <source>
        <dbReference type="EMBL" id="GBP82363.1"/>
    </source>
</evidence>
<dbReference type="EMBL" id="BGZK01001560">
    <property type="protein sequence ID" value="GBP82363.1"/>
    <property type="molecule type" value="Genomic_DNA"/>
</dbReference>
<evidence type="ECO:0000256" key="1">
    <source>
        <dbReference type="SAM" id="MobiDB-lite"/>
    </source>
</evidence>
<feature type="region of interest" description="Disordered" evidence="1">
    <location>
        <begin position="1"/>
        <end position="23"/>
    </location>
</feature>
<dbReference type="AlphaFoldDB" id="A0A4C1Z5A9"/>
<name>A0A4C1Z5A9_EUMVA</name>
<comment type="caution">
    <text evidence="2">The sequence shown here is derived from an EMBL/GenBank/DDBJ whole genome shotgun (WGS) entry which is preliminary data.</text>
</comment>
<gene>
    <name evidence="2" type="ORF">EVAR_99503_1</name>
</gene>
<keyword evidence="3" id="KW-1185">Reference proteome</keyword>
<reference evidence="2 3" key="1">
    <citation type="journal article" date="2019" name="Commun. Biol.">
        <title>The bagworm genome reveals a unique fibroin gene that provides high tensile strength.</title>
        <authorList>
            <person name="Kono N."/>
            <person name="Nakamura H."/>
            <person name="Ohtoshi R."/>
            <person name="Tomita M."/>
            <person name="Numata K."/>
            <person name="Arakawa K."/>
        </authorList>
    </citation>
    <scope>NUCLEOTIDE SEQUENCE [LARGE SCALE GENOMIC DNA]</scope>
</reference>